<keyword evidence="2" id="KW-1003">Cell membrane</keyword>
<proteinExistence type="predicted"/>
<dbReference type="PANTHER" id="PTHR30213:SF0">
    <property type="entry name" value="UPF0761 MEMBRANE PROTEIN YIHY"/>
    <property type="match status" value="1"/>
</dbReference>
<dbReference type="Pfam" id="PF03631">
    <property type="entry name" value="Virul_fac_BrkB"/>
    <property type="match status" value="1"/>
</dbReference>
<feature type="transmembrane region" description="Helical" evidence="7">
    <location>
        <begin position="215"/>
        <end position="241"/>
    </location>
</feature>
<sequence>MANFFSSTPSSPEQRAATETTPATMKSLEEEPREEKRGRGAKRMVEIPARGWLDIILRVQQQLSIDNIGLVAAGTTFFIILSLVPALGALVSLYGLLTDPGALAAQLDRFALYIPGGAMEILRGELTRLISRPDQTLGVSFMVSLFLAIWSANKGVTAMFQAMNVAYNETESRNFLVVKGLTLLFTISVLIFGLVLLNSAVTLPLMFSYLGMDGLYALVAGLTLPVLLIAGSVFGISALYRWGPSRRPAKWRWISPGAVGAALGMVAVAAGFAYYLSRFGNYGATYGSLGAVVGLMMWIYLSTYVVLLGAEMNAEIEHQTSVDSTVGPDRPRGDRRAMVADTVGDRQSLGLISTYQKIKNKLSRAKPVTVQGN</sequence>
<feature type="transmembrane region" description="Helical" evidence="7">
    <location>
        <begin position="174"/>
        <end position="195"/>
    </location>
</feature>
<dbReference type="NCBIfam" id="TIGR00765">
    <property type="entry name" value="yihY_not_rbn"/>
    <property type="match status" value="1"/>
</dbReference>
<name>A0A939EMT9_9HYPH</name>
<feature type="transmembrane region" description="Helical" evidence="7">
    <location>
        <begin position="136"/>
        <end position="153"/>
    </location>
</feature>
<organism evidence="8 9">
    <name type="scientific">Roseibium limicola</name>
    <dbReference type="NCBI Taxonomy" id="2816037"/>
    <lineage>
        <taxon>Bacteria</taxon>
        <taxon>Pseudomonadati</taxon>
        <taxon>Pseudomonadota</taxon>
        <taxon>Alphaproteobacteria</taxon>
        <taxon>Hyphomicrobiales</taxon>
        <taxon>Stappiaceae</taxon>
        <taxon>Roseibium</taxon>
    </lineage>
</organism>
<feature type="region of interest" description="Disordered" evidence="6">
    <location>
        <begin position="1"/>
        <end position="41"/>
    </location>
</feature>
<gene>
    <name evidence="8" type="ORF">J0X15_08855</name>
</gene>
<feature type="transmembrane region" description="Helical" evidence="7">
    <location>
        <begin position="68"/>
        <end position="97"/>
    </location>
</feature>
<evidence type="ECO:0000313" key="9">
    <source>
        <dbReference type="Proteomes" id="UP000664779"/>
    </source>
</evidence>
<feature type="transmembrane region" description="Helical" evidence="7">
    <location>
        <begin position="288"/>
        <end position="310"/>
    </location>
</feature>
<dbReference type="AlphaFoldDB" id="A0A939EMT9"/>
<dbReference type="InterPro" id="IPR017039">
    <property type="entry name" value="Virul_fac_BrkB"/>
</dbReference>
<keyword evidence="5 7" id="KW-0472">Membrane</keyword>
<dbReference type="RefSeq" id="WP_206939798.1">
    <property type="nucleotide sequence ID" value="NZ_JAFLNF010000003.1"/>
</dbReference>
<feature type="compositionally biased region" description="Basic and acidic residues" evidence="6">
    <location>
        <begin position="27"/>
        <end position="38"/>
    </location>
</feature>
<accession>A0A939EMT9</accession>
<evidence type="ECO:0000256" key="7">
    <source>
        <dbReference type="SAM" id="Phobius"/>
    </source>
</evidence>
<evidence type="ECO:0000256" key="2">
    <source>
        <dbReference type="ARBA" id="ARBA00022475"/>
    </source>
</evidence>
<keyword evidence="3 7" id="KW-0812">Transmembrane</keyword>
<evidence type="ECO:0000256" key="4">
    <source>
        <dbReference type="ARBA" id="ARBA00022989"/>
    </source>
</evidence>
<evidence type="ECO:0000256" key="3">
    <source>
        <dbReference type="ARBA" id="ARBA00022692"/>
    </source>
</evidence>
<evidence type="ECO:0000313" key="8">
    <source>
        <dbReference type="EMBL" id="MBO0345327.1"/>
    </source>
</evidence>
<dbReference type="EMBL" id="JAFLNF010000003">
    <property type="protein sequence ID" value="MBO0345327.1"/>
    <property type="molecule type" value="Genomic_DNA"/>
</dbReference>
<comment type="subcellular location">
    <subcellularLocation>
        <location evidence="1">Cell membrane</location>
        <topology evidence="1">Multi-pass membrane protein</topology>
    </subcellularLocation>
</comment>
<dbReference type="Proteomes" id="UP000664779">
    <property type="component" value="Unassembled WGS sequence"/>
</dbReference>
<comment type="caution">
    <text evidence="8">The sequence shown here is derived from an EMBL/GenBank/DDBJ whole genome shotgun (WGS) entry which is preliminary data.</text>
</comment>
<protein>
    <submittedName>
        <fullName evidence="8">YihY/virulence factor BrkB family protein</fullName>
    </submittedName>
</protein>
<evidence type="ECO:0000256" key="6">
    <source>
        <dbReference type="SAM" id="MobiDB-lite"/>
    </source>
</evidence>
<keyword evidence="9" id="KW-1185">Reference proteome</keyword>
<evidence type="ECO:0000256" key="1">
    <source>
        <dbReference type="ARBA" id="ARBA00004651"/>
    </source>
</evidence>
<evidence type="ECO:0000256" key="5">
    <source>
        <dbReference type="ARBA" id="ARBA00023136"/>
    </source>
</evidence>
<feature type="transmembrane region" description="Helical" evidence="7">
    <location>
        <begin position="253"/>
        <end position="276"/>
    </location>
</feature>
<reference evidence="8" key="1">
    <citation type="submission" date="2021-03" db="EMBL/GenBank/DDBJ databases">
        <title>Roseibium sp. CAU 1637 isolated from Incheon.</title>
        <authorList>
            <person name="Kim W."/>
        </authorList>
    </citation>
    <scope>NUCLEOTIDE SEQUENCE</scope>
    <source>
        <strain evidence="8">CAU 1637</strain>
    </source>
</reference>
<dbReference type="GO" id="GO:0005886">
    <property type="term" value="C:plasma membrane"/>
    <property type="evidence" value="ECO:0007669"/>
    <property type="project" value="UniProtKB-SubCell"/>
</dbReference>
<feature type="compositionally biased region" description="Polar residues" evidence="6">
    <location>
        <begin position="1"/>
        <end position="24"/>
    </location>
</feature>
<keyword evidence="4 7" id="KW-1133">Transmembrane helix</keyword>
<dbReference type="PANTHER" id="PTHR30213">
    <property type="entry name" value="INNER MEMBRANE PROTEIN YHJD"/>
    <property type="match status" value="1"/>
</dbReference>